<feature type="modified residue" description="4-aspartylphosphate" evidence="6">
    <location>
        <position position="1533"/>
    </location>
</feature>
<dbReference type="InterPro" id="IPR000700">
    <property type="entry name" value="PAS-assoc_C"/>
</dbReference>
<feature type="domain" description="PAS" evidence="11">
    <location>
        <begin position="697"/>
        <end position="735"/>
    </location>
</feature>
<dbReference type="SMART" id="SM00387">
    <property type="entry name" value="HATPase_c"/>
    <property type="match status" value="1"/>
</dbReference>
<dbReference type="InterPro" id="IPR003594">
    <property type="entry name" value="HATPase_dom"/>
</dbReference>
<dbReference type="Pfam" id="PF08448">
    <property type="entry name" value="PAS_4"/>
    <property type="match status" value="1"/>
</dbReference>
<dbReference type="PROSITE" id="PS50109">
    <property type="entry name" value="HIS_KIN"/>
    <property type="match status" value="1"/>
</dbReference>
<evidence type="ECO:0000256" key="3">
    <source>
        <dbReference type="ARBA" id="ARBA00022553"/>
    </source>
</evidence>
<dbReference type="InterPro" id="IPR013656">
    <property type="entry name" value="PAS_4"/>
</dbReference>
<feature type="domain" description="Histidine kinase" evidence="9">
    <location>
        <begin position="1219"/>
        <end position="1440"/>
    </location>
</feature>
<dbReference type="InterPro" id="IPR001610">
    <property type="entry name" value="PAC"/>
</dbReference>
<dbReference type="SUPFAM" id="SSF47384">
    <property type="entry name" value="Homodimeric domain of signal transducing histidine kinase"/>
    <property type="match status" value="1"/>
</dbReference>
<evidence type="ECO:0000259" key="10">
    <source>
        <dbReference type="PROSITE" id="PS50110"/>
    </source>
</evidence>
<dbReference type="InterPro" id="IPR000014">
    <property type="entry name" value="PAS"/>
</dbReference>
<dbReference type="PANTHER" id="PTHR43047:SF63">
    <property type="entry name" value="HISTIDINE KINASE"/>
    <property type="match status" value="1"/>
</dbReference>
<dbReference type="InterPro" id="IPR035965">
    <property type="entry name" value="PAS-like_dom_sf"/>
</dbReference>
<dbReference type="SMART" id="SM00086">
    <property type="entry name" value="PAC"/>
    <property type="match status" value="6"/>
</dbReference>
<feature type="region of interest" description="Disordered" evidence="8">
    <location>
        <begin position="1"/>
        <end position="50"/>
    </location>
</feature>
<dbReference type="Pfam" id="PF00072">
    <property type="entry name" value="Response_reg"/>
    <property type="match status" value="2"/>
</dbReference>
<feature type="domain" description="Response regulatory" evidence="10">
    <location>
        <begin position="147"/>
        <end position="262"/>
    </location>
</feature>
<evidence type="ECO:0000256" key="1">
    <source>
        <dbReference type="ARBA" id="ARBA00000085"/>
    </source>
</evidence>
<dbReference type="PANTHER" id="PTHR43047">
    <property type="entry name" value="TWO-COMPONENT HISTIDINE PROTEIN KINASE"/>
    <property type="match status" value="1"/>
</dbReference>
<dbReference type="KEGG" id="agv:OJF2_17660"/>
<feature type="domain" description="PAC" evidence="12">
    <location>
        <begin position="1142"/>
        <end position="1194"/>
    </location>
</feature>
<feature type="domain" description="PAS" evidence="11">
    <location>
        <begin position="275"/>
        <end position="317"/>
    </location>
</feature>
<evidence type="ECO:0000256" key="7">
    <source>
        <dbReference type="SAM" id="Coils"/>
    </source>
</evidence>
<feature type="domain" description="PAC" evidence="12">
    <location>
        <begin position="1003"/>
        <end position="1053"/>
    </location>
</feature>
<feature type="domain" description="PAC" evidence="12">
    <location>
        <begin position="478"/>
        <end position="533"/>
    </location>
</feature>
<dbReference type="Pfam" id="PF02518">
    <property type="entry name" value="HATPase_c"/>
    <property type="match status" value="1"/>
</dbReference>
<sequence>MRRRCLGSMPAPRGSLLTSQEAEGPQAAGHEAPPAGRLPAEDGPGARTGAVEILRVTAGSSDLAGRLNVARESRTDERGGEPIYNGSRRVAPANSREPFEGREERDLHRPPGTQRGDANPRALGADVGPRDRGRAGVILDSSPNRPLVLVLEVDPESTGILARILESKYRVEVFGDGEEGLARAAEAVPDLILSDLKMLGPCGGSLIAALRAEPTTRGIPVLMLAEDAGDLARIPSARATSADFLLKPVVPAELLARADRLVAEAASGHPEDRGEEPRFSRFVRHLPLPLAYIDRDGDTAYLNDRFVELFGYTIADVPTLEAWWAAAYPDEAYRRTVTATWAAAADEAARSGGRIGPFQAWLTCKDGRVLAVEASGIILDDGVLALFVDRTERRLAEEAMERLAQQRKLALDAARLGWWAYDPINRLATFDARYREIFGVAGDRLTLDQLLRRMHPDDVPGVLARLEGALNLVDSGPYSIEFRVLTDDGSPRWVSAHGLAEFEGEDGERRAVRLVGTVEDVTARNRLEAELRETAERYRLATSSGRVVTWEAGDDSTITRIDPAFWNWVQDGPSPIPCDPAGWLEWLHPDDRAAAARAIRDAFEGRSEELFYEFRARLVGGEMGWFQCRGRVRRGEGMSPLGAVGSIVDITQRKRDEDRRRESDERYRLALDGAGLGTWDWHLPSGRLDYDARWAGMIGYRADEVERRIEAWEELLHPDDAPAVLDAMRAHLEGSRPGFAAEYRLRRRDGGWAWILDVGRVIERDAEGRPLRVCGVHQDITARRSAEEACRESERLAQSVLDSLRTPIAVLDESGCILAVNRSWNEFAEENGYNGAPPVGTSYIRICEASTGEGAAEGAAFARGVRDVLAGHRASFELEYPCHSGANRRWFIGRVTPFGGAGPRRAVVAHSEVTSLKLAELSLRDSEERFRTVFESVPAGLVVVDGEGLITMVNGRIVEWLGYAPAELIGEPIDMLIPRVIGRQDGQPTLGHAGPADRREVAPDRELNAIRKDGSRFPVDAGLKLVQADSGPMMLVAIMDATERRRADRAIRALNAELERRVAERAADVHKLARIIDSSTDLIATATPGGVPLWENEAFRKVVLERSSAAARPPTIEAFHTPGSAARILGEGLPAAVREGHWLGETEVLTAAGHAIPVSQLILAHRDDEGRVVFFSTIMRDITERKEMEKALRRQSEELTLANLELARASRLKDEFLASMSHELRTPLSAVLALSEALVEGVYGAVTDEQASVIMDVEKSGRHLLGLINDILDLSKAEAGQMRLDPLPTTIDAIGQGSLRLVRQAAHARRISLSFSIEGPAEEIVADELRLKQILVNLLSNAVKFTPDGGKVGLRVRADEGARTLAFTVWDTGIGIRREDIGILFQPFRQIDSRLSRQYTGTGLGLALVQKLAALHGGSVSVESEPGHGSRFMVTIPWVPFRESQEDPYGRGEGSPPAADGPVVMAKGDGHPAMPESTGADPPLLLLADDDDLNRKLICDVLTAAGYRVAQARDGEEAVRLSTELKPRLVLMDIQMPGTDGLEATRRLRSEPGTRTLPIVALTALAMPGDRERCLAAGADAYLSKPVTLDELRRTIADLV</sequence>
<dbReference type="CDD" id="cd16922">
    <property type="entry name" value="HATPase_EvgS-ArcB-TorS-like"/>
    <property type="match status" value="1"/>
</dbReference>
<dbReference type="InterPro" id="IPR013655">
    <property type="entry name" value="PAS_fold_3"/>
</dbReference>
<proteinExistence type="predicted"/>
<dbReference type="OrthoDB" id="9790669at2"/>
<dbReference type="InterPro" id="IPR004358">
    <property type="entry name" value="Sig_transdc_His_kin-like_C"/>
</dbReference>
<name>A0A5B9VY06_9BACT</name>
<keyword evidence="7" id="KW-0175">Coiled coil</keyword>
<dbReference type="CDD" id="cd00130">
    <property type="entry name" value="PAS"/>
    <property type="match status" value="3"/>
</dbReference>
<feature type="domain" description="PAS" evidence="11">
    <location>
        <begin position="926"/>
        <end position="978"/>
    </location>
</feature>
<protein>
    <recommendedName>
        <fullName evidence="2">histidine kinase</fullName>
        <ecNumber evidence="2">2.7.13.3</ecNumber>
    </recommendedName>
</protein>
<dbReference type="Gene3D" id="1.10.287.130">
    <property type="match status" value="1"/>
</dbReference>
<dbReference type="PROSITE" id="PS50113">
    <property type="entry name" value="PAC"/>
    <property type="match status" value="4"/>
</dbReference>
<evidence type="ECO:0000256" key="2">
    <source>
        <dbReference type="ARBA" id="ARBA00012438"/>
    </source>
</evidence>
<reference evidence="13 14" key="1">
    <citation type="submission" date="2019-08" db="EMBL/GenBank/DDBJ databases">
        <title>Deep-cultivation of Planctomycetes and their phenomic and genomic characterization uncovers novel biology.</title>
        <authorList>
            <person name="Wiegand S."/>
            <person name="Jogler M."/>
            <person name="Boedeker C."/>
            <person name="Pinto D."/>
            <person name="Vollmers J."/>
            <person name="Rivas-Marin E."/>
            <person name="Kohn T."/>
            <person name="Peeters S.H."/>
            <person name="Heuer A."/>
            <person name="Rast P."/>
            <person name="Oberbeckmann S."/>
            <person name="Bunk B."/>
            <person name="Jeske O."/>
            <person name="Meyerdierks A."/>
            <person name="Storesund J.E."/>
            <person name="Kallscheuer N."/>
            <person name="Luecker S."/>
            <person name="Lage O.M."/>
            <person name="Pohl T."/>
            <person name="Merkel B.J."/>
            <person name="Hornburger P."/>
            <person name="Mueller R.-W."/>
            <person name="Bruemmer F."/>
            <person name="Labrenz M."/>
            <person name="Spormann A.M."/>
            <person name="Op den Camp H."/>
            <person name="Overmann J."/>
            <person name="Amann R."/>
            <person name="Jetten M.S.M."/>
            <person name="Mascher T."/>
            <person name="Medema M.H."/>
            <person name="Devos D.P."/>
            <person name="Kaster A.-K."/>
            <person name="Ovreas L."/>
            <person name="Rohde M."/>
            <person name="Galperin M.Y."/>
            <person name="Jogler C."/>
        </authorList>
    </citation>
    <scope>NUCLEOTIDE SEQUENCE [LARGE SCALE GENOMIC DNA]</scope>
    <source>
        <strain evidence="13 14">OJF2</strain>
    </source>
</reference>
<dbReference type="InterPro" id="IPR001789">
    <property type="entry name" value="Sig_transdc_resp-reg_receiver"/>
</dbReference>
<dbReference type="Gene3D" id="2.10.70.100">
    <property type="match status" value="1"/>
</dbReference>
<dbReference type="GO" id="GO:0005886">
    <property type="term" value="C:plasma membrane"/>
    <property type="evidence" value="ECO:0007669"/>
    <property type="project" value="TreeGrafter"/>
</dbReference>
<dbReference type="Gene3D" id="3.30.450.20">
    <property type="entry name" value="PAS domain"/>
    <property type="match status" value="7"/>
</dbReference>
<keyword evidence="14" id="KW-1185">Reference proteome</keyword>
<dbReference type="Pfam" id="PF00512">
    <property type="entry name" value="HisKA"/>
    <property type="match status" value="1"/>
</dbReference>
<feature type="compositionally biased region" description="Basic and acidic residues" evidence="8">
    <location>
        <begin position="97"/>
        <end position="109"/>
    </location>
</feature>
<dbReference type="Pfam" id="PF13426">
    <property type="entry name" value="PAS_9"/>
    <property type="match status" value="1"/>
</dbReference>
<dbReference type="SMART" id="SM00388">
    <property type="entry name" value="HisKA"/>
    <property type="match status" value="1"/>
</dbReference>
<dbReference type="SUPFAM" id="SSF55785">
    <property type="entry name" value="PYP-like sensor domain (PAS domain)"/>
    <property type="match status" value="7"/>
</dbReference>
<evidence type="ECO:0000256" key="4">
    <source>
        <dbReference type="ARBA" id="ARBA00022679"/>
    </source>
</evidence>
<feature type="region of interest" description="Disordered" evidence="8">
    <location>
        <begin position="67"/>
        <end position="130"/>
    </location>
</feature>
<dbReference type="Proteomes" id="UP000324233">
    <property type="component" value="Chromosome"/>
</dbReference>
<evidence type="ECO:0000256" key="6">
    <source>
        <dbReference type="PROSITE-ProRule" id="PRU00169"/>
    </source>
</evidence>
<feature type="modified residue" description="4-aspartylphosphate" evidence="6">
    <location>
        <position position="195"/>
    </location>
</feature>
<evidence type="ECO:0000259" key="11">
    <source>
        <dbReference type="PROSITE" id="PS50112"/>
    </source>
</evidence>
<dbReference type="CDD" id="cd00156">
    <property type="entry name" value="REC"/>
    <property type="match status" value="1"/>
</dbReference>
<dbReference type="PRINTS" id="PR00344">
    <property type="entry name" value="BCTRLSENSOR"/>
</dbReference>
<dbReference type="Gene3D" id="3.30.565.10">
    <property type="entry name" value="Histidine kinase-like ATPase, C-terminal domain"/>
    <property type="match status" value="1"/>
</dbReference>
<comment type="catalytic activity">
    <reaction evidence="1">
        <text>ATP + protein L-histidine = ADP + protein N-phospho-L-histidine.</text>
        <dbReference type="EC" id="2.7.13.3"/>
    </reaction>
</comment>
<gene>
    <name evidence="13" type="primary">evgS_1</name>
    <name evidence="13" type="ORF">OJF2_17660</name>
</gene>
<keyword evidence="3 6" id="KW-0597">Phosphoprotein</keyword>
<dbReference type="Gene3D" id="3.40.50.2300">
    <property type="match status" value="2"/>
</dbReference>
<evidence type="ECO:0000313" key="13">
    <source>
        <dbReference type="EMBL" id="QEH33266.1"/>
    </source>
</evidence>
<keyword evidence="4 13" id="KW-0808">Transferase</keyword>
<feature type="domain" description="Response regulatory" evidence="10">
    <location>
        <begin position="1484"/>
        <end position="1600"/>
    </location>
</feature>
<evidence type="ECO:0000256" key="5">
    <source>
        <dbReference type="ARBA" id="ARBA00022777"/>
    </source>
</evidence>
<evidence type="ECO:0000259" key="12">
    <source>
        <dbReference type="PROSITE" id="PS50113"/>
    </source>
</evidence>
<dbReference type="Pfam" id="PF08447">
    <property type="entry name" value="PAS_3"/>
    <property type="match status" value="3"/>
</dbReference>
<dbReference type="GO" id="GO:0009927">
    <property type="term" value="F:histidine phosphotransfer kinase activity"/>
    <property type="evidence" value="ECO:0007669"/>
    <property type="project" value="TreeGrafter"/>
</dbReference>
<dbReference type="NCBIfam" id="TIGR00229">
    <property type="entry name" value="sensory_box"/>
    <property type="match status" value="5"/>
</dbReference>
<dbReference type="SUPFAM" id="SSF55874">
    <property type="entry name" value="ATPase domain of HSP90 chaperone/DNA topoisomerase II/histidine kinase"/>
    <property type="match status" value="1"/>
</dbReference>
<dbReference type="SUPFAM" id="SSF52172">
    <property type="entry name" value="CheY-like"/>
    <property type="match status" value="2"/>
</dbReference>
<dbReference type="FunFam" id="3.30.565.10:FF:000010">
    <property type="entry name" value="Sensor histidine kinase RcsC"/>
    <property type="match status" value="1"/>
</dbReference>
<dbReference type="PROSITE" id="PS50112">
    <property type="entry name" value="PAS"/>
    <property type="match status" value="3"/>
</dbReference>
<dbReference type="EC" id="2.7.13.3" evidence="2"/>
<feature type="domain" description="PAC" evidence="12">
    <location>
        <begin position="739"/>
        <end position="792"/>
    </location>
</feature>
<dbReference type="InterPro" id="IPR003661">
    <property type="entry name" value="HisK_dim/P_dom"/>
</dbReference>
<evidence type="ECO:0000256" key="8">
    <source>
        <dbReference type="SAM" id="MobiDB-lite"/>
    </source>
</evidence>
<organism evidence="13 14">
    <name type="scientific">Aquisphaera giovannonii</name>
    <dbReference type="NCBI Taxonomy" id="406548"/>
    <lineage>
        <taxon>Bacteria</taxon>
        <taxon>Pseudomonadati</taxon>
        <taxon>Planctomycetota</taxon>
        <taxon>Planctomycetia</taxon>
        <taxon>Isosphaerales</taxon>
        <taxon>Isosphaeraceae</taxon>
        <taxon>Aquisphaera</taxon>
    </lineage>
</organism>
<dbReference type="InterPro" id="IPR036890">
    <property type="entry name" value="HATPase_C_sf"/>
</dbReference>
<dbReference type="SMART" id="SM00091">
    <property type="entry name" value="PAS"/>
    <property type="match status" value="6"/>
</dbReference>
<dbReference type="PROSITE" id="PS50110">
    <property type="entry name" value="RESPONSE_REGULATORY"/>
    <property type="match status" value="2"/>
</dbReference>
<dbReference type="SMART" id="SM00448">
    <property type="entry name" value="REC"/>
    <property type="match status" value="2"/>
</dbReference>
<feature type="coiled-coil region" evidence="7">
    <location>
        <begin position="1185"/>
        <end position="1212"/>
    </location>
</feature>
<keyword evidence="5" id="KW-0418">Kinase</keyword>
<dbReference type="Pfam" id="PF13188">
    <property type="entry name" value="PAS_8"/>
    <property type="match status" value="1"/>
</dbReference>
<dbReference type="InterPro" id="IPR036097">
    <property type="entry name" value="HisK_dim/P_sf"/>
</dbReference>
<dbReference type="GO" id="GO:0000155">
    <property type="term" value="F:phosphorelay sensor kinase activity"/>
    <property type="evidence" value="ECO:0007669"/>
    <property type="project" value="InterPro"/>
</dbReference>
<dbReference type="CDD" id="cd00082">
    <property type="entry name" value="HisKA"/>
    <property type="match status" value="1"/>
</dbReference>
<feature type="compositionally biased region" description="Basic and acidic residues" evidence="8">
    <location>
        <begin position="69"/>
        <end position="80"/>
    </location>
</feature>
<dbReference type="InterPro" id="IPR011006">
    <property type="entry name" value="CheY-like_superfamily"/>
</dbReference>
<evidence type="ECO:0000259" key="9">
    <source>
        <dbReference type="PROSITE" id="PS50109"/>
    </source>
</evidence>
<dbReference type="InterPro" id="IPR005467">
    <property type="entry name" value="His_kinase_dom"/>
</dbReference>
<dbReference type="EMBL" id="CP042997">
    <property type="protein sequence ID" value="QEH33266.1"/>
    <property type="molecule type" value="Genomic_DNA"/>
</dbReference>
<evidence type="ECO:0000313" key="14">
    <source>
        <dbReference type="Proteomes" id="UP000324233"/>
    </source>
</evidence>
<accession>A0A5B9VY06</accession>